<evidence type="ECO:0000256" key="7">
    <source>
        <dbReference type="ARBA" id="ARBA00022840"/>
    </source>
</evidence>
<name>A0ABW0M8R5_9BURK</name>
<evidence type="ECO:0000313" key="14">
    <source>
        <dbReference type="Proteomes" id="UP001596045"/>
    </source>
</evidence>
<feature type="transmembrane region" description="Helical" evidence="11">
    <location>
        <begin position="94"/>
        <end position="113"/>
    </location>
</feature>
<evidence type="ECO:0000313" key="13">
    <source>
        <dbReference type="EMBL" id="MFC5473412.1"/>
    </source>
</evidence>
<keyword evidence="9" id="KW-0902">Two-component regulatory system</keyword>
<feature type="transmembrane region" description="Helical" evidence="11">
    <location>
        <begin position="65"/>
        <end position="82"/>
    </location>
</feature>
<keyword evidence="4 11" id="KW-0812">Transmembrane</keyword>
<dbReference type="RefSeq" id="WP_378995835.1">
    <property type="nucleotide sequence ID" value="NZ_JBHSMT010000009.1"/>
</dbReference>
<feature type="transmembrane region" description="Helical" evidence="11">
    <location>
        <begin position="41"/>
        <end position="58"/>
    </location>
</feature>
<dbReference type="Pfam" id="PF13493">
    <property type="entry name" value="DUF4118"/>
    <property type="match status" value="1"/>
</dbReference>
<sequence>MKLRNARNWKQSGIRPFVICLFNFAIAFGLGFILIPMLDEYLFMLFFTINCIAIAYLFGFQYSIGVFLLSMPTAFYFFRRPFYSFESLDHQDIYIIVAYTTIIVLASWIVEWLQRERYTAVLLQRVSESRYQLLIESDQARRIEYAKHVQKETKAAD</sequence>
<dbReference type="Proteomes" id="UP001596045">
    <property type="component" value="Unassembled WGS sequence"/>
</dbReference>
<keyword evidence="2" id="KW-0597">Phosphoprotein</keyword>
<evidence type="ECO:0000256" key="9">
    <source>
        <dbReference type="ARBA" id="ARBA00023012"/>
    </source>
</evidence>
<evidence type="ECO:0000256" key="8">
    <source>
        <dbReference type="ARBA" id="ARBA00022989"/>
    </source>
</evidence>
<comment type="caution">
    <text evidence="13">The sequence shown here is derived from an EMBL/GenBank/DDBJ whole genome shotgun (WGS) entry which is preliminary data.</text>
</comment>
<protein>
    <submittedName>
        <fullName evidence="13">DUF4118 domain-containing protein</fullName>
    </submittedName>
</protein>
<evidence type="ECO:0000256" key="4">
    <source>
        <dbReference type="ARBA" id="ARBA00022692"/>
    </source>
</evidence>
<evidence type="ECO:0000256" key="6">
    <source>
        <dbReference type="ARBA" id="ARBA00022777"/>
    </source>
</evidence>
<accession>A0ABW0M8R5</accession>
<dbReference type="Gene3D" id="1.20.120.620">
    <property type="entry name" value="Backbone structure of the membrane domain of e. Coli histidine kinase receptor kdpd"/>
    <property type="match status" value="1"/>
</dbReference>
<keyword evidence="7" id="KW-0067">ATP-binding</keyword>
<proteinExistence type="predicted"/>
<keyword evidence="14" id="KW-1185">Reference proteome</keyword>
<feature type="domain" description="Sensor protein KdpD transmembrane" evidence="12">
    <location>
        <begin position="18"/>
        <end position="119"/>
    </location>
</feature>
<reference evidence="14" key="1">
    <citation type="journal article" date="2019" name="Int. J. Syst. Evol. Microbiol.">
        <title>The Global Catalogue of Microorganisms (GCM) 10K type strain sequencing project: providing services to taxonomists for standard genome sequencing and annotation.</title>
        <authorList>
            <consortium name="The Broad Institute Genomics Platform"/>
            <consortium name="The Broad Institute Genome Sequencing Center for Infectious Disease"/>
            <person name="Wu L."/>
            <person name="Ma J."/>
        </authorList>
    </citation>
    <scope>NUCLEOTIDE SEQUENCE [LARGE SCALE GENOMIC DNA]</scope>
    <source>
        <strain evidence="14">JCM 17066</strain>
    </source>
</reference>
<evidence type="ECO:0000256" key="1">
    <source>
        <dbReference type="ARBA" id="ARBA00004141"/>
    </source>
</evidence>
<organism evidence="13 14">
    <name type="scientific">Paraherbaspirillum soli</name>
    <dbReference type="NCBI Taxonomy" id="631222"/>
    <lineage>
        <taxon>Bacteria</taxon>
        <taxon>Pseudomonadati</taxon>
        <taxon>Pseudomonadota</taxon>
        <taxon>Betaproteobacteria</taxon>
        <taxon>Burkholderiales</taxon>
        <taxon>Oxalobacteraceae</taxon>
        <taxon>Paraherbaspirillum</taxon>
    </lineage>
</organism>
<keyword evidence="5" id="KW-0547">Nucleotide-binding</keyword>
<evidence type="ECO:0000256" key="5">
    <source>
        <dbReference type="ARBA" id="ARBA00022741"/>
    </source>
</evidence>
<gene>
    <name evidence="13" type="ORF">ACFPM8_05520</name>
</gene>
<evidence type="ECO:0000256" key="3">
    <source>
        <dbReference type="ARBA" id="ARBA00022679"/>
    </source>
</evidence>
<dbReference type="EMBL" id="JBHSMT010000009">
    <property type="protein sequence ID" value="MFC5473412.1"/>
    <property type="molecule type" value="Genomic_DNA"/>
</dbReference>
<comment type="subcellular location">
    <subcellularLocation>
        <location evidence="1">Membrane</location>
        <topology evidence="1">Multi-pass membrane protein</topology>
    </subcellularLocation>
</comment>
<evidence type="ECO:0000259" key="12">
    <source>
        <dbReference type="Pfam" id="PF13493"/>
    </source>
</evidence>
<dbReference type="InterPro" id="IPR025201">
    <property type="entry name" value="KdpD_TM"/>
</dbReference>
<evidence type="ECO:0000256" key="11">
    <source>
        <dbReference type="SAM" id="Phobius"/>
    </source>
</evidence>
<keyword evidence="6" id="KW-0418">Kinase</keyword>
<keyword evidence="8 11" id="KW-1133">Transmembrane helix</keyword>
<feature type="transmembrane region" description="Helical" evidence="11">
    <location>
        <begin position="12"/>
        <end position="35"/>
    </location>
</feature>
<dbReference type="InterPro" id="IPR038318">
    <property type="entry name" value="KdpD_sf"/>
</dbReference>
<keyword evidence="10 11" id="KW-0472">Membrane</keyword>
<keyword evidence="3" id="KW-0808">Transferase</keyword>
<evidence type="ECO:0000256" key="10">
    <source>
        <dbReference type="ARBA" id="ARBA00023136"/>
    </source>
</evidence>
<evidence type="ECO:0000256" key="2">
    <source>
        <dbReference type="ARBA" id="ARBA00022553"/>
    </source>
</evidence>